<dbReference type="EMBL" id="JAEPRE010000218">
    <property type="protein sequence ID" value="KAG2230179.1"/>
    <property type="molecule type" value="Genomic_DNA"/>
</dbReference>
<feature type="region of interest" description="Disordered" evidence="1">
    <location>
        <begin position="471"/>
        <end position="512"/>
    </location>
</feature>
<dbReference type="Proteomes" id="UP000613177">
    <property type="component" value="Unassembled WGS sequence"/>
</dbReference>
<feature type="compositionally biased region" description="Low complexity" evidence="1">
    <location>
        <begin position="581"/>
        <end position="617"/>
    </location>
</feature>
<feature type="region of interest" description="Disordered" evidence="1">
    <location>
        <begin position="436"/>
        <end position="458"/>
    </location>
</feature>
<feature type="region of interest" description="Disordered" evidence="1">
    <location>
        <begin position="298"/>
        <end position="326"/>
    </location>
</feature>
<feature type="region of interest" description="Disordered" evidence="1">
    <location>
        <begin position="199"/>
        <end position="241"/>
    </location>
</feature>
<feature type="compositionally biased region" description="Pro residues" evidence="1">
    <location>
        <begin position="667"/>
        <end position="680"/>
    </location>
</feature>
<dbReference type="AlphaFoldDB" id="A0A8H7SIQ1"/>
<feature type="compositionally biased region" description="Basic and acidic residues" evidence="1">
    <location>
        <begin position="497"/>
        <end position="512"/>
    </location>
</feature>
<feature type="compositionally biased region" description="Basic and acidic residues" evidence="1">
    <location>
        <begin position="740"/>
        <end position="756"/>
    </location>
</feature>
<feature type="compositionally biased region" description="Basic and acidic residues" evidence="1">
    <location>
        <begin position="312"/>
        <end position="326"/>
    </location>
</feature>
<evidence type="ECO:0000313" key="3">
    <source>
        <dbReference type="Proteomes" id="UP000613177"/>
    </source>
</evidence>
<accession>A0A8H7SIQ1</accession>
<gene>
    <name evidence="2" type="ORF">INT48_003484</name>
</gene>
<name>A0A8H7SIQ1_9FUNG</name>
<feature type="compositionally biased region" description="Basic and acidic residues" evidence="1">
    <location>
        <begin position="544"/>
        <end position="566"/>
    </location>
</feature>
<feature type="compositionally biased region" description="Low complexity" evidence="1">
    <location>
        <begin position="487"/>
        <end position="496"/>
    </location>
</feature>
<feature type="compositionally biased region" description="Polar residues" evidence="1">
    <location>
        <begin position="441"/>
        <end position="450"/>
    </location>
</feature>
<feature type="region of interest" description="Disordered" evidence="1">
    <location>
        <begin position="543"/>
        <end position="775"/>
    </location>
</feature>
<feature type="compositionally biased region" description="Low complexity" evidence="1">
    <location>
        <begin position="707"/>
        <end position="721"/>
    </location>
</feature>
<keyword evidence="3" id="KW-1185">Reference proteome</keyword>
<reference evidence="2" key="1">
    <citation type="submission" date="2021-01" db="EMBL/GenBank/DDBJ databases">
        <title>Metabolic potential, ecology and presence of endohyphal bacteria is reflected in genomic diversity of Mucoromycotina.</title>
        <authorList>
            <person name="Muszewska A."/>
            <person name="Okrasinska A."/>
            <person name="Steczkiewicz K."/>
            <person name="Drgas O."/>
            <person name="Orlowska M."/>
            <person name="Perlinska-Lenart U."/>
            <person name="Aleksandrzak-Piekarczyk T."/>
            <person name="Szatraj K."/>
            <person name="Zielenkiewicz U."/>
            <person name="Pilsyk S."/>
            <person name="Malc E."/>
            <person name="Mieczkowski P."/>
            <person name="Kruszewska J.S."/>
            <person name="Biernat P."/>
            <person name="Pawlowska J."/>
        </authorList>
    </citation>
    <scope>NUCLEOTIDE SEQUENCE</scope>
    <source>
        <strain evidence="2">WA0000018081</strain>
    </source>
</reference>
<sequence>MPYSENASVSSLGVIDYNDLDMTLTRNTSPSKQNMDNFKFSLKSIDESELDDFRRSLVTPMSVNNVQDPMYAEFEKSRDFHKKYILPNTSKRSTTLSPTLSYAGSVADSLAVFNRFIDDHSSDDFVRGDFNDFMSPYNMDDLISLPQTPSPQIGRVTVARCDSLASIGNKDTKNTTANNNTYLKPRKVSIDACVQTPSCFDDTKPVSPNRSSSKERYGNLKNPKQEPIKTLQPKQTDKRRWSSYVPEKPIITSKLAQLSNRNRLSTVNKTYTTTAEMNKKDSNVTQMNRAPLLSDVKSKPETKRNLTTGVYSDDRNSLRKNSKEELTPVQITTARHEHNTTTDTSHHSDQTDSNVYLERRLSLMTNTDEQRTSVVKEQPQRREIPISRYSYRQLSTRTKADDTTKPAKYIAQIPTKTDQRGGMFISRSKLIDTKPVKETASKYTKSEQPQRSIYSSRSRVVIPTEPKPVKDVLKPIKSEQPQRSIFSSRSRAAAAAEPKDIKDASATERPERSIFNSRRHLIHRADNVNDLVSSQVHDINLNKGHVDQHKHGSSDTPRRVSYRDHNLSYGEPTTTTDESSRSASKRLSSSALLTSSVPAASSIPAPSTPRAAPTISTQLRRARSLTVPSSRYGYRESDANGSSMPVPIFRHRKQTSKYASVPEDKVAPPPPPPPPAPAPAPVTASKEVRLSFSNRRSSNNDIQPVASDSTSGYSNTTTSSSRSDDIDSTPSTPPGYCIDTRFERRKSIPLKEDRGKGSSGGYLNKTRDMYDPSSYRRQRVVSEDNNQYKDQQRKCVTESAREVLAHVQERRAKNAIILNNIQYK</sequence>
<comment type="caution">
    <text evidence="2">The sequence shown here is derived from an EMBL/GenBank/DDBJ whole genome shotgun (WGS) entry which is preliminary data.</text>
</comment>
<organism evidence="2 3">
    <name type="scientific">Thamnidium elegans</name>
    <dbReference type="NCBI Taxonomy" id="101142"/>
    <lineage>
        <taxon>Eukaryota</taxon>
        <taxon>Fungi</taxon>
        <taxon>Fungi incertae sedis</taxon>
        <taxon>Mucoromycota</taxon>
        <taxon>Mucoromycotina</taxon>
        <taxon>Mucoromycetes</taxon>
        <taxon>Mucorales</taxon>
        <taxon>Mucorineae</taxon>
        <taxon>Mucoraceae</taxon>
        <taxon>Thamnidium</taxon>
    </lineage>
</organism>
<feature type="compositionally biased region" description="Basic and acidic residues" evidence="1">
    <location>
        <begin position="212"/>
        <end position="227"/>
    </location>
</feature>
<evidence type="ECO:0000256" key="1">
    <source>
        <dbReference type="SAM" id="MobiDB-lite"/>
    </source>
</evidence>
<feature type="compositionally biased region" description="Low complexity" evidence="1">
    <location>
        <begin position="690"/>
        <end position="700"/>
    </location>
</feature>
<proteinExistence type="predicted"/>
<evidence type="ECO:0000313" key="2">
    <source>
        <dbReference type="EMBL" id="KAG2230179.1"/>
    </source>
</evidence>
<protein>
    <submittedName>
        <fullName evidence="2">Uncharacterized protein</fullName>
    </submittedName>
</protein>